<feature type="transmembrane region" description="Helical" evidence="1">
    <location>
        <begin position="82"/>
        <end position="106"/>
    </location>
</feature>
<reference evidence="3" key="1">
    <citation type="submission" date="2025-08" db="UniProtKB">
        <authorList>
            <consortium name="RefSeq"/>
        </authorList>
    </citation>
    <scope>IDENTIFICATION</scope>
    <source>
        <tissue evidence="3">Whole body</tissue>
    </source>
</reference>
<evidence type="ECO:0000256" key="1">
    <source>
        <dbReference type="SAM" id="Phobius"/>
    </source>
</evidence>
<keyword evidence="2" id="KW-1185">Reference proteome</keyword>
<dbReference type="Proteomes" id="UP000694924">
    <property type="component" value="Unplaced"/>
</dbReference>
<protein>
    <submittedName>
        <fullName evidence="3">Uncharacterized protein LOC107065783</fullName>
    </submittedName>
</protein>
<dbReference type="GeneID" id="107065783"/>
<dbReference type="RefSeq" id="XP_015175251.1">
    <property type="nucleotide sequence ID" value="XM_015319765.1"/>
</dbReference>
<dbReference type="CDD" id="cd04301">
    <property type="entry name" value="NAT_SF"/>
    <property type="match status" value="1"/>
</dbReference>
<gene>
    <name evidence="3" type="primary">LOC107065783</name>
</gene>
<keyword evidence="1" id="KW-1133">Transmembrane helix</keyword>
<proteinExistence type="predicted"/>
<keyword evidence="1" id="KW-0472">Membrane</keyword>
<accession>A0ABM1I4W4</accession>
<dbReference type="SUPFAM" id="SSF55729">
    <property type="entry name" value="Acyl-CoA N-acyltransferases (Nat)"/>
    <property type="match status" value="1"/>
</dbReference>
<organism evidence="2 3">
    <name type="scientific">Polistes dominula</name>
    <name type="common">European paper wasp</name>
    <name type="synonym">Vespa dominula</name>
    <dbReference type="NCBI Taxonomy" id="743375"/>
    <lineage>
        <taxon>Eukaryota</taxon>
        <taxon>Metazoa</taxon>
        <taxon>Ecdysozoa</taxon>
        <taxon>Arthropoda</taxon>
        <taxon>Hexapoda</taxon>
        <taxon>Insecta</taxon>
        <taxon>Pterygota</taxon>
        <taxon>Neoptera</taxon>
        <taxon>Endopterygota</taxon>
        <taxon>Hymenoptera</taxon>
        <taxon>Apocrita</taxon>
        <taxon>Aculeata</taxon>
        <taxon>Vespoidea</taxon>
        <taxon>Vespidae</taxon>
        <taxon>Polistinae</taxon>
        <taxon>Polistini</taxon>
        <taxon>Polistes</taxon>
    </lineage>
</organism>
<name>A0ABM1I4W4_POLDO</name>
<evidence type="ECO:0000313" key="3">
    <source>
        <dbReference type="RefSeq" id="XP_015175251.1"/>
    </source>
</evidence>
<evidence type="ECO:0000313" key="2">
    <source>
        <dbReference type="Proteomes" id="UP000694924"/>
    </source>
</evidence>
<keyword evidence="1" id="KW-0812">Transmembrane</keyword>
<sequence>MFNDIKDDGFFEEEPMCKAIDLSNDTRSLKTSMKIIYKKLLDMQSCCAIKEGDNKIVGVAIASINFMGDHVRSETRVKVDHIFVWVIFFLLFIIIFVITILIFLLFCSLQLHQGDAIFNIMSMKSCVFSKARPYDRLQIEQFFRIHLLYVNKDNRNKGIGTALISCCIDLARNLLAPACIGGFSSTITQIIGNNY</sequence>
<dbReference type="Gene3D" id="3.40.630.30">
    <property type="match status" value="1"/>
</dbReference>
<dbReference type="InterPro" id="IPR016181">
    <property type="entry name" value="Acyl_CoA_acyltransferase"/>
</dbReference>